<dbReference type="Proteomes" id="UP001159363">
    <property type="component" value="Chromosome 2"/>
</dbReference>
<gene>
    <name evidence="2" type="ORF">PR048_004729</name>
</gene>
<evidence type="ECO:0008006" key="4">
    <source>
        <dbReference type="Google" id="ProtNLM"/>
    </source>
</evidence>
<keyword evidence="3" id="KW-1185">Reference proteome</keyword>
<comment type="caution">
    <text evidence="2">The sequence shown here is derived from an EMBL/GenBank/DDBJ whole genome shotgun (WGS) entry which is preliminary data.</text>
</comment>
<evidence type="ECO:0000313" key="3">
    <source>
        <dbReference type="Proteomes" id="UP001159363"/>
    </source>
</evidence>
<accession>A0ABQ9I7B4</accession>
<organism evidence="2 3">
    <name type="scientific">Dryococelus australis</name>
    <dbReference type="NCBI Taxonomy" id="614101"/>
    <lineage>
        <taxon>Eukaryota</taxon>
        <taxon>Metazoa</taxon>
        <taxon>Ecdysozoa</taxon>
        <taxon>Arthropoda</taxon>
        <taxon>Hexapoda</taxon>
        <taxon>Insecta</taxon>
        <taxon>Pterygota</taxon>
        <taxon>Neoptera</taxon>
        <taxon>Polyneoptera</taxon>
        <taxon>Phasmatodea</taxon>
        <taxon>Verophasmatodea</taxon>
        <taxon>Anareolatae</taxon>
        <taxon>Phasmatidae</taxon>
        <taxon>Eurycanthinae</taxon>
        <taxon>Dryococelus</taxon>
    </lineage>
</organism>
<proteinExistence type="predicted"/>
<evidence type="ECO:0000313" key="2">
    <source>
        <dbReference type="EMBL" id="KAJ8892149.1"/>
    </source>
</evidence>
<evidence type="ECO:0000256" key="1">
    <source>
        <dbReference type="SAM" id="MobiDB-lite"/>
    </source>
</evidence>
<protein>
    <recommendedName>
        <fullName evidence="4">HTH CENPB-type domain-containing protein</fullName>
    </recommendedName>
</protein>
<name>A0ABQ9I7B4_9NEOP</name>
<dbReference type="EMBL" id="JARBHB010000002">
    <property type="protein sequence ID" value="KAJ8892149.1"/>
    <property type="molecule type" value="Genomic_DNA"/>
</dbReference>
<reference evidence="2 3" key="1">
    <citation type="submission" date="2023-02" db="EMBL/GenBank/DDBJ databases">
        <title>LHISI_Scaffold_Assembly.</title>
        <authorList>
            <person name="Stuart O.P."/>
            <person name="Cleave R."/>
            <person name="Magrath M.J.L."/>
            <person name="Mikheyev A.S."/>
        </authorList>
    </citation>
    <scope>NUCLEOTIDE SEQUENCE [LARGE SCALE GENOMIC DNA]</scope>
    <source>
        <strain evidence="2">Daus_M_001</strain>
        <tissue evidence="2">Leg muscle</tissue>
    </source>
</reference>
<sequence>MIAAIENVSADFSIKKVAEKNGVTRNTLSDKIKGKTPPGKKMGRDTCLMKEEEEMLVEWAISVGKEGFPITRGYLQNRYSNLQKNSTKNFSPKMVAQRENGANLS</sequence>
<feature type="region of interest" description="Disordered" evidence="1">
    <location>
        <begin position="85"/>
        <end position="105"/>
    </location>
</feature>